<protein>
    <submittedName>
        <fullName evidence="2">Uncharacterized protein</fullName>
    </submittedName>
</protein>
<proteinExistence type="predicted"/>
<gene>
    <name evidence="2" type="ORF">ACFQ2K_12580</name>
</gene>
<feature type="compositionally biased region" description="Polar residues" evidence="1">
    <location>
        <begin position="108"/>
        <end position="124"/>
    </location>
</feature>
<name>A0ABW2WQ07_9ACTN</name>
<evidence type="ECO:0000313" key="3">
    <source>
        <dbReference type="Proteomes" id="UP001596915"/>
    </source>
</evidence>
<keyword evidence="3" id="KW-1185">Reference proteome</keyword>
<organism evidence="2 3">
    <name type="scientific">Streptomyces sanglieri</name>
    <dbReference type="NCBI Taxonomy" id="193460"/>
    <lineage>
        <taxon>Bacteria</taxon>
        <taxon>Bacillati</taxon>
        <taxon>Actinomycetota</taxon>
        <taxon>Actinomycetes</taxon>
        <taxon>Kitasatosporales</taxon>
        <taxon>Streptomycetaceae</taxon>
        <taxon>Streptomyces</taxon>
    </lineage>
</organism>
<reference evidence="3" key="1">
    <citation type="journal article" date="2019" name="Int. J. Syst. Evol. Microbiol.">
        <title>The Global Catalogue of Microorganisms (GCM) 10K type strain sequencing project: providing services to taxonomists for standard genome sequencing and annotation.</title>
        <authorList>
            <consortium name="The Broad Institute Genomics Platform"/>
            <consortium name="The Broad Institute Genome Sequencing Center for Infectious Disease"/>
            <person name="Wu L."/>
            <person name="Ma J."/>
        </authorList>
    </citation>
    <scope>NUCLEOTIDE SEQUENCE [LARGE SCALE GENOMIC DNA]</scope>
    <source>
        <strain evidence="3">JCM 12607</strain>
    </source>
</reference>
<feature type="compositionally biased region" description="Basic and acidic residues" evidence="1">
    <location>
        <begin position="134"/>
        <end position="147"/>
    </location>
</feature>
<feature type="region of interest" description="Disordered" evidence="1">
    <location>
        <begin position="108"/>
        <end position="154"/>
    </location>
</feature>
<accession>A0ABW2WQ07</accession>
<dbReference type="Proteomes" id="UP001596915">
    <property type="component" value="Unassembled WGS sequence"/>
</dbReference>
<feature type="region of interest" description="Disordered" evidence="1">
    <location>
        <begin position="1"/>
        <end position="30"/>
    </location>
</feature>
<evidence type="ECO:0000256" key="1">
    <source>
        <dbReference type="SAM" id="MobiDB-lite"/>
    </source>
</evidence>
<sequence length="154" mass="16265">MVRPAETVDEPDMGQLLARAGAGGGGSVGASTDLDCDDSWNLGNTCQSIRYGERLLEADATASVGSVADGYDNAMAEASTARSRLSRSSTKDWRDAYQVERAVVQWVGGTTPSVFTQPSTTSRPRNSRPGAAPGDHEHRLKPQKPDATKLGTAQ</sequence>
<dbReference type="EMBL" id="JBHTGL010000008">
    <property type="protein sequence ID" value="MFD0623499.1"/>
    <property type="molecule type" value="Genomic_DNA"/>
</dbReference>
<evidence type="ECO:0000313" key="2">
    <source>
        <dbReference type="EMBL" id="MFD0623499.1"/>
    </source>
</evidence>
<comment type="caution">
    <text evidence="2">The sequence shown here is derived from an EMBL/GenBank/DDBJ whole genome shotgun (WGS) entry which is preliminary data.</text>
</comment>